<organism evidence="2 3">
    <name type="scientific">Paenibacillus soyae</name>
    <dbReference type="NCBI Taxonomy" id="2969249"/>
    <lineage>
        <taxon>Bacteria</taxon>
        <taxon>Bacillati</taxon>
        <taxon>Bacillota</taxon>
        <taxon>Bacilli</taxon>
        <taxon>Bacillales</taxon>
        <taxon>Paenibacillaceae</taxon>
        <taxon>Paenibacillus</taxon>
    </lineage>
</organism>
<gene>
    <name evidence="2" type="ORF">NQZ67_15010</name>
</gene>
<keyword evidence="1" id="KW-1133">Transmembrane helix</keyword>
<dbReference type="Gene3D" id="2.40.50.120">
    <property type="match status" value="1"/>
</dbReference>
<keyword evidence="3" id="KW-1185">Reference proteome</keyword>
<keyword evidence="1" id="KW-0812">Transmembrane</keyword>
<dbReference type="Proteomes" id="UP001141950">
    <property type="component" value="Unassembled WGS sequence"/>
</dbReference>
<dbReference type="EMBL" id="JANIPJ010000010">
    <property type="protein sequence ID" value="MCR2805195.1"/>
    <property type="molecule type" value="Genomic_DNA"/>
</dbReference>
<sequence>MIGAFVHAAPIADALSCAPPPPVEEELGSSSVVFMGKVLKANQEGLAVFRVEKAWKGVTGPEMEIYDNGWDPFEVGERYLVFGAEREGELRMNLCGRTGPWYDSHEQIFRDAGIELIYVREEGDVLTAQTTRPETGTGADVGDGAGTGKTAAQAVLAVFCGLGIIVLVAVLQRGALRK</sequence>
<dbReference type="RefSeq" id="WP_257447221.1">
    <property type="nucleotide sequence ID" value="NZ_JANIPJ010000010.1"/>
</dbReference>
<keyword evidence="1" id="KW-0472">Membrane</keyword>
<feature type="transmembrane region" description="Helical" evidence="1">
    <location>
        <begin position="151"/>
        <end position="171"/>
    </location>
</feature>
<name>A0A9X2MRT8_9BACL</name>
<evidence type="ECO:0000313" key="3">
    <source>
        <dbReference type="Proteomes" id="UP001141950"/>
    </source>
</evidence>
<protein>
    <submittedName>
        <fullName evidence="2">Uncharacterized protein</fullName>
    </submittedName>
</protein>
<evidence type="ECO:0000313" key="2">
    <source>
        <dbReference type="EMBL" id="MCR2805195.1"/>
    </source>
</evidence>
<comment type="caution">
    <text evidence="2">The sequence shown here is derived from an EMBL/GenBank/DDBJ whole genome shotgun (WGS) entry which is preliminary data.</text>
</comment>
<accession>A0A9X2MRT8</accession>
<dbReference type="AlphaFoldDB" id="A0A9X2MRT8"/>
<dbReference type="SUPFAM" id="SSF50242">
    <property type="entry name" value="TIMP-like"/>
    <property type="match status" value="1"/>
</dbReference>
<reference evidence="2" key="1">
    <citation type="submission" date="2022-08" db="EMBL/GenBank/DDBJ databases">
        <title>The genomic sequence of strain Paenibacillus sp. SCIV0701.</title>
        <authorList>
            <person name="Zhao H."/>
        </authorList>
    </citation>
    <scope>NUCLEOTIDE SEQUENCE</scope>
    <source>
        <strain evidence="2">SCIV0701</strain>
    </source>
</reference>
<evidence type="ECO:0000256" key="1">
    <source>
        <dbReference type="SAM" id="Phobius"/>
    </source>
</evidence>
<dbReference type="InterPro" id="IPR008993">
    <property type="entry name" value="TIMP-like_OB-fold"/>
</dbReference>
<proteinExistence type="predicted"/>